<dbReference type="Proteomes" id="UP001054945">
    <property type="component" value="Unassembled WGS sequence"/>
</dbReference>
<accession>A0AAV4Q4E6</accession>
<gene>
    <name evidence="1" type="ORF">CEXT_449541</name>
</gene>
<evidence type="ECO:0000313" key="1">
    <source>
        <dbReference type="EMBL" id="GIY04528.1"/>
    </source>
</evidence>
<evidence type="ECO:0000313" key="2">
    <source>
        <dbReference type="Proteomes" id="UP001054945"/>
    </source>
</evidence>
<proteinExistence type="predicted"/>
<dbReference type="AlphaFoldDB" id="A0AAV4Q4E6"/>
<reference evidence="1 2" key="1">
    <citation type="submission" date="2021-06" db="EMBL/GenBank/DDBJ databases">
        <title>Caerostris extrusa draft genome.</title>
        <authorList>
            <person name="Kono N."/>
            <person name="Arakawa K."/>
        </authorList>
    </citation>
    <scope>NUCLEOTIDE SEQUENCE [LARGE SCALE GENOMIC DNA]</scope>
</reference>
<name>A0AAV4Q4E6_CAEEX</name>
<keyword evidence="2" id="KW-1185">Reference proteome</keyword>
<dbReference type="EMBL" id="BPLR01005719">
    <property type="protein sequence ID" value="GIY04528.1"/>
    <property type="molecule type" value="Genomic_DNA"/>
</dbReference>
<organism evidence="1 2">
    <name type="scientific">Caerostris extrusa</name>
    <name type="common">Bark spider</name>
    <name type="synonym">Caerostris bankana</name>
    <dbReference type="NCBI Taxonomy" id="172846"/>
    <lineage>
        <taxon>Eukaryota</taxon>
        <taxon>Metazoa</taxon>
        <taxon>Ecdysozoa</taxon>
        <taxon>Arthropoda</taxon>
        <taxon>Chelicerata</taxon>
        <taxon>Arachnida</taxon>
        <taxon>Araneae</taxon>
        <taxon>Araneomorphae</taxon>
        <taxon>Entelegynae</taxon>
        <taxon>Araneoidea</taxon>
        <taxon>Araneidae</taxon>
        <taxon>Caerostris</taxon>
    </lineage>
</organism>
<sequence>MADPLTSWLRNGQAKQSINSYLVSTRPLPIKRGWKGISKGSRPLPQQTIPRRLGSLQVMNAFDAAPEIELYHLQLSQHHLLFSLTPPFFFVEGVPRKGVFYYYGFSVP</sequence>
<protein>
    <submittedName>
        <fullName evidence="1">Uncharacterized protein</fullName>
    </submittedName>
</protein>
<comment type="caution">
    <text evidence="1">The sequence shown here is derived from an EMBL/GenBank/DDBJ whole genome shotgun (WGS) entry which is preliminary data.</text>
</comment>